<reference evidence="6" key="1">
    <citation type="journal article" date="2019" name="Int. J. Syst. Evol. Microbiol.">
        <title>The Global Catalogue of Microorganisms (GCM) 10K type strain sequencing project: providing services to taxonomists for standard genome sequencing and annotation.</title>
        <authorList>
            <consortium name="The Broad Institute Genomics Platform"/>
            <consortium name="The Broad Institute Genome Sequencing Center for Infectious Disease"/>
            <person name="Wu L."/>
            <person name="Ma J."/>
        </authorList>
    </citation>
    <scope>NUCLEOTIDE SEQUENCE [LARGE SCALE GENOMIC DNA]</scope>
    <source>
        <strain evidence="6">CGMCC 1.6375</strain>
    </source>
</reference>
<name>A0ABQ2IBX7_9BACT</name>
<keyword evidence="3" id="KW-0804">Transcription</keyword>
<dbReference type="PANTHER" id="PTHR43280">
    <property type="entry name" value="ARAC-FAMILY TRANSCRIPTIONAL REGULATOR"/>
    <property type="match status" value="1"/>
</dbReference>
<comment type="caution">
    <text evidence="5">The sequence shown here is derived from an EMBL/GenBank/DDBJ whole genome shotgun (WGS) entry which is preliminary data.</text>
</comment>
<dbReference type="EMBL" id="BMLI01000002">
    <property type="protein sequence ID" value="GGN06583.1"/>
    <property type="molecule type" value="Genomic_DNA"/>
</dbReference>
<gene>
    <name evidence="5" type="ORF">GCM10010967_47300</name>
</gene>
<dbReference type="SMART" id="SM00342">
    <property type="entry name" value="HTH_ARAC"/>
    <property type="match status" value="1"/>
</dbReference>
<dbReference type="SUPFAM" id="SSF46689">
    <property type="entry name" value="Homeodomain-like"/>
    <property type="match status" value="1"/>
</dbReference>
<evidence type="ECO:0000256" key="2">
    <source>
        <dbReference type="ARBA" id="ARBA00023125"/>
    </source>
</evidence>
<keyword evidence="2" id="KW-0238">DNA-binding</keyword>
<sequence length="111" mass="12402">MLKARLELLMDTGKPYLNAELSLPVLAGQMHLSVHELSYVINEAYQENFFSFVNRYRIDQAKRLLLSDAFDKLNVLGVAYESGFNSKTTFNTAFKKSTGMAPSAFAKSVNG</sequence>
<keyword evidence="6" id="KW-1185">Reference proteome</keyword>
<evidence type="ECO:0000256" key="1">
    <source>
        <dbReference type="ARBA" id="ARBA00023015"/>
    </source>
</evidence>
<evidence type="ECO:0000256" key="3">
    <source>
        <dbReference type="ARBA" id="ARBA00023163"/>
    </source>
</evidence>
<keyword evidence="1" id="KW-0805">Transcription regulation</keyword>
<evidence type="ECO:0000259" key="4">
    <source>
        <dbReference type="PROSITE" id="PS01124"/>
    </source>
</evidence>
<feature type="domain" description="HTH araC/xylS-type" evidence="4">
    <location>
        <begin position="7"/>
        <end position="108"/>
    </location>
</feature>
<accession>A0ABQ2IBX7</accession>
<dbReference type="InterPro" id="IPR018060">
    <property type="entry name" value="HTH_AraC"/>
</dbReference>
<evidence type="ECO:0000313" key="5">
    <source>
        <dbReference type="EMBL" id="GGN06583.1"/>
    </source>
</evidence>
<dbReference type="InterPro" id="IPR009057">
    <property type="entry name" value="Homeodomain-like_sf"/>
</dbReference>
<dbReference type="Pfam" id="PF12833">
    <property type="entry name" value="HTH_18"/>
    <property type="match status" value="1"/>
</dbReference>
<proteinExistence type="predicted"/>
<dbReference type="PANTHER" id="PTHR43280:SF29">
    <property type="entry name" value="ARAC-FAMILY TRANSCRIPTIONAL REGULATOR"/>
    <property type="match status" value="1"/>
</dbReference>
<dbReference type="PROSITE" id="PS01124">
    <property type="entry name" value="HTH_ARAC_FAMILY_2"/>
    <property type="match status" value="1"/>
</dbReference>
<dbReference type="PROSITE" id="PS00041">
    <property type="entry name" value="HTH_ARAC_FAMILY_1"/>
    <property type="match status" value="1"/>
</dbReference>
<dbReference type="Proteomes" id="UP000632339">
    <property type="component" value="Unassembled WGS sequence"/>
</dbReference>
<dbReference type="Gene3D" id="1.10.10.60">
    <property type="entry name" value="Homeodomain-like"/>
    <property type="match status" value="2"/>
</dbReference>
<evidence type="ECO:0000313" key="6">
    <source>
        <dbReference type="Proteomes" id="UP000632339"/>
    </source>
</evidence>
<dbReference type="InterPro" id="IPR018062">
    <property type="entry name" value="HTH_AraC-typ_CS"/>
</dbReference>
<protein>
    <recommendedName>
        <fullName evidence="4">HTH araC/xylS-type domain-containing protein</fullName>
    </recommendedName>
</protein>
<organism evidence="5 6">
    <name type="scientific">Dyadobacter beijingensis</name>
    <dbReference type="NCBI Taxonomy" id="365489"/>
    <lineage>
        <taxon>Bacteria</taxon>
        <taxon>Pseudomonadati</taxon>
        <taxon>Bacteroidota</taxon>
        <taxon>Cytophagia</taxon>
        <taxon>Cytophagales</taxon>
        <taxon>Spirosomataceae</taxon>
        <taxon>Dyadobacter</taxon>
    </lineage>
</organism>